<dbReference type="OrthoDB" id="4638065at2759"/>
<organism evidence="1 2">
    <name type="scientific">Tuber borchii</name>
    <name type="common">White truffle</name>
    <dbReference type="NCBI Taxonomy" id="42251"/>
    <lineage>
        <taxon>Eukaryota</taxon>
        <taxon>Fungi</taxon>
        <taxon>Dikarya</taxon>
        <taxon>Ascomycota</taxon>
        <taxon>Pezizomycotina</taxon>
        <taxon>Pezizomycetes</taxon>
        <taxon>Pezizales</taxon>
        <taxon>Tuberaceae</taxon>
        <taxon>Tuber</taxon>
    </lineage>
</organism>
<evidence type="ECO:0000313" key="1">
    <source>
        <dbReference type="EMBL" id="PUU72992.1"/>
    </source>
</evidence>
<evidence type="ECO:0000313" key="2">
    <source>
        <dbReference type="Proteomes" id="UP000244722"/>
    </source>
</evidence>
<protein>
    <submittedName>
        <fullName evidence="1">Uncharacterized protein</fullName>
    </submittedName>
</protein>
<keyword evidence="2" id="KW-1185">Reference proteome</keyword>
<dbReference type="EMBL" id="NESQ01000430">
    <property type="protein sequence ID" value="PUU72992.1"/>
    <property type="molecule type" value="Genomic_DNA"/>
</dbReference>
<dbReference type="Gene3D" id="3.60.130.30">
    <property type="match status" value="1"/>
</dbReference>
<dbReference type="Proteomes" id="UP000244722">
    <property type="component" value="Unassembled WGS sequence"/>
</dbReference>
<dbReference type="AlphaFoldDB" id="A0A2T6ZBX0"/>
<sequence length="233" mass="26698">MGNTVDVFFQIDSHGERAPPTSRKATLEYTKALGSSFELKLNYEDKIGEYVEKAISWNIEEYASVNPPAIPKDTRHKDYEEWLLSNPHLCWPPWARAGVYHWGIWTEQEHAKLGSVTTQDTNMKGHIKKALLPLFKVMGATTRAQRILLAAVDLKCLQEYEKILGKCLDDRTSFETDERECFALRACLVNVFTKPYVDGGDVKNSWASMYPLGEFEDGDFCITELKCRFVYKL</sequence>
<gene>
    <name evidence="1" type="ORF">B9Z19DRAFT_1069337</name>
</gene>
<comment type="caution">
    <text evidence="1">The sequence shown here is derived from an EMBL/GenBank/DDBJ whole genome shotgun (WGS) entry which is preliminary data.</text>
</comment>
<name>A0A2T6ZBX0_TUBBO</name>
<reference evidence="1 2" key="1">
    <citation type="submission" date="2017-04" db="EMBL/GenBank/DDBJ databases">
        <title>Draft genome sequence of Tuber borchii Vittad., a whitish edible truffle.</title>
        <authorList>
            <consortium name="DOE Joint Genome Institute"/>
            <person name="Murat C."/>
            <person name="Kuo A."/>
            <person name="Barry K.W."/>
            <person name="Clum A."/>
            <person name="Dockter R.B."/>
            <person name="Fauchery L."/>
            <person name="Iotti M."/>
            <person name="Kohler A."/>
            <person name="Labutti K."/>
            <person name="Lindquist E.A."/>
            <person name="Lipzen A."/>
            <person name="Ohm R.A."/>
            <person name="Wang M."/>
            <person name="Grigoriev I.V."/>
            <person name="Zambonelli A."/>
            <person name="Martin F.M."/>
        </authorList>
    </citation>
    <scope>NUCLEOTIDE SEQUENCE [LARGE SCALE GENOMIC DNA]</scope>
    <source>
        <strain evidence="1 2">Tbo3840</strain>
    </source>
</reference>
<proteinExistence type="predicted"/>
<accession>A0A2T6ZBX0</accession>